<accession>W9S7W3</accession>
<gene>
    <name evidence="1" type="ORF">L484_028000</name>
</gene>
<evidence type="ECO:0000313" key="1">
    <source>
        <dbReference type="EMBL" id="EXC30821.1"/>
    </source>
</evidence>
<proteinExistence type="predicted"/>
<dbReference type="EMBL" id="KE346217">
    <property type="protein sequence ID" value="EXC30821.1"/>
    <property type="molecule type" value="Genomic_DNA"/>
</dbReference>
<evidence type="ECO:0000313" key="2">
    <source>
        <dbReference type="Proteomes" id="UP000030645"/>
    </source>
</evidence>
<protein>
    <submittedName>
        <fullName evidence="1">Uncharacterized protein</fullName>
    </submittedName>
</protein>
<dbReference type="AlphaFoldDB" id="W9S7W3"/>
<sequence>MHVQYVPLKSSLSLSSGECRRRDEGLRLYRGGFSGLQNSLSSFESPSVICYFLFDFFRLLGFALWSKSHDSLLVAANDDDSIKRFYDLASSTPARSDSWWLDCVFDACCCESG</sequence>
<organism evidence="1 2">
    <name type="scientific">Morus notabilis</name>
    <dbReference type="NCBI Taxonomy" id="981085"/>
    <lineage>
        <taxon>Eukaryota</taxon>
        <taxon>Viridiplantae</taxon>
        <taxon>Streptophyta</taxon>
        <taxon>Embryophyta</taxon>
        <taxon>Tracheophyta</taxon>
        <taxon>Spermatophyta</taxon>
        <taxon>Magnoliopsida</taxon>
        <taxon>eudicotyledons</taxon>
        <taxon>Gunneridae</taxon>
        <taxon>Pentapetalae</taxon>
        <taxon>rosids</taxon>
        <taxon>fabids</taxon>
        <taxon>Rosales</taxon>
        <taxon>Moraceae</taxon>
        <taxon>Moreae</taxon>
        <taxon>Morus</taxon>
    </lineage>
</organism>
<reference evidence="2" key="1">
    <citation type="submission" date="2013-01" db="EMBL/GenBank/DDBJ databases">
        <title>Draft Genome Sequence of a Mulberry Tree, Morus notabilis C.K. Schneid.</title>
        <authorList>
            <person name="He N."/>
            <person name="Zhao S."/>
        </authorList>
    </citation>
    <scope>NUCLEOTIDE SEQUENCE</scope>
</reference>
<dbReference type="Proteomes" id="UP000030645">
    <property type="component" value="Unassembled WGS sequence"/>
</dbReference>
<keyword evidence="2" id="KW-1185">Reference proteome</keyword>
<name>W9S7W3_9ROSA</name>